<dbReference type="PANTHER" id="PTHR30481">
    <property type="entry name" value="DNA ADENINE METHYLASE"/>
    <property type="match status" value="1"/>
</dbReference>
<proteinExistence type="predicted"/>
<accession>Q2N9A3</accession>
<dbReference type="SUPFAM" id="SSF53335">
    <property type="entry name" value="S-adenosyl-L-methionine-dependent methyltransferases"/>
    <property type="match status" value="1"/>
</dbReference>
<dbReference type="REBASE" id="11865">
    <property type="entry name" value="M.Eli2594ORF8230P"/>
</dbReference>
<dbReference type="InterPro" id="IPR012327">
    <property type="entry name" value="MeTrfase_D12"/>
</dbReference>
<dbReference type="GO" id="GO:0032259">
    <property type="term" value="P:methylation"/>
    <property type="evidence" value="ECO:0007669"/>
    <property type="project" value="UniProtKB-KW"/>
</dbReference>
<sequence>MARSQSPLRYPGGKSALAEVTASLIRENGIGRAHYVEPYAGGASLALHLLYTRQVSDIHLNDLDPGIWSFWHSVINHAEELIRLIDRCEITVDEWHHQKSIYREADTSAPLKLGFATFFLNRTNRSGIIGSGGIIGGLQQQGNYKIDCRFNKYNLVQKIRKINRYRNSIHLTNLDAVEFLQSSDVTLSERTLYMIDPPYYEKGSSLYTNFYGKDDHSAVRDAIAHLSKPWIVTYDNCDEISDLYRDFDQIEFGISYSANKKRTGKELMIVSPHLRFAERTVELIRKRLPTPIAA</sequence>
<dbReference type="GO" id="GO:0009007">
    <property type="term" value="F:site-specific DNA-methyltransferase (adenine-specific) activity"/>
    <property type="evidence" value="ECO:0007669"/>
    <property type="project" value="UniProtKB-EC"/>
</dbReference>
<organism evidence="4 5">
    <name type="scientific">Erythrobacter litoralis (strain HTCC2594)</name>
    <dbReference type="NCBI Taxonomy" id="314225"/>
    <lineage>
        <taxon>Bacteria</taxon>
        <taxon>Pseudomonadati</taxon>
        <taxon>Pseudomonadota</taxon>
        <taxon>Alphaproteobacteria</taxon>
        <taxon>Sphingomonadales</taxon>
        <taxon>Erythrobacteraceae</taxon>
        <taxon>Erythrobacter/Porphyrobacter group</taxon>
        <taxon>Erythrobacter</taxon>
    </lineage>
</organism>
<keyword evidence="1 4" id="KW-0489">Methyltransferase</keyword>
<dbReference type="Gene3D" id="3.40.50.150">
    <property type="entry name" value="Vaccinia Virus protein VP39"/>
    <property type="match status" value="2"/>
</dbReference>
<evidence type="ECO:0000256" key="1">
    <source>
        <dbReference type="ARBA" id="ARBA00022603"/>
    </source>
</evidence>
<name>Q2N9A3_ERYLH</name>
<keyword evidence="5" id="KW-1185">Reference proteome</keyword>
<dbReference type="GO" id="GO:1904047">
    <property type="term" value="F:S-adenosyl-L-methionine binding"/>
    <property type="evidence" value="ECO:0007669"/>
    <property type="project" value="TreeGrafter"/>
</dbReference>
<dbReference type="Pfam" id="PF02086">
    <property type="entry name" value="MethyltransfD12"/>
    <property type="match status" value="1"/>
</dbReference>
<keyword evidence="2 4" id="KW-0808">Transferase</keyword>
<dbReference type="GO" id="GO:0043565">
    <property type="term" value="F:sequence-specific DNA binding"/>
    <property type="evidence" value="ECO:0007669"/>
    <property type="project" value="TreeGrafter"/>
</dbReference>
<evidence type="ECO:0000313" key="5">
    <source>
        <dbReference type="Proteomes" id="UP000008808"/>
    </source>
</evidence>
<gene>
    <name evidence="4" type="ordered locus">ELI_08230</name>
</gene>
<dbReference type="InterPro" id="IPR012263">
    <property type="entry name" value="M_m6A_EcoRV"/>
</dbReference>
<dbReference type="GO" id="GO:0009307">
    <property type="term" value="P:DNA restriction-modification system"/>
    <property type="evidence" value="ECO:0007669"/>
    <property type="project" value="InterPro"/>
</dbReference>
<dbReference type="PIRSF" id="PIRSF000398">
    <property type="entry name" value="M_m6A_EcoRV"/>
    <property type="match status" value="1"/>
</dbReference>
<dbReference type="GO" id="GO:0006298">
    <property type="term" value="P:mismatch repair"/>
    <property type="evidence" value="ECO:0007669"/>
    <property type="project" value="TreeGrafter"/>
</dbReference>
<evidence type="ECO:0000313" key="4">
    <source>
        <dbReference type="EMBL" id="ABC63738.1"/>
    </source>
</evidence>
<dbReference type="OrthoDB" id="9805629at2"/>
<dbReference type="eggNOG" id="COG0338">
    <property type="taxonomic scope" value="Bacteria"/>
</dbReference>
<keyword evidence="3" id="KW-0949">S-adenosyl-L-methionine</keyword>
<dbReference type="HOGENOM" id="CLU_063430_4_0_5"/>
<dbReference type="PANTHER" id="PTHR30481:SF2">
    <property type="entry name" value="SITE-SPECIFIC DNA-METHYLTRANSFERASE (ADENINE-SPECIFIC)"/>
    <property type="match status" value="1"/>
</dbReference>
<reference evidence="5" key="1">
    <citation type="journal article" date="2009" name="J. Bacteriol.">
        <title>Complete genome sequence of Erythrobacter litoralis HTCC2594.</title>
        <authorList>
            <person name="Oh H.M."/>
            <person name="Giovannoni S.J."/>
            <person name="Ferriera S."/>
            <person name="Johnson J."/>
            <person name="Cho J.C."/>
        </authorList>
    </citation>
    <scope>NUCLEOTIDE SEQUENCE [LARGE SCALE GENOMIC DNA]</scope>
    <source>
        <strain evidence="5">HTCC2594</strain>
    </source>
</reference>
<protein>
    <submittedName>
        <fullName evidence="4">DNA-methyltransferase</fullName>
    </submittedName>
</protein>
<dbReference type="Proteomes" id="UP000008808">
    <property type="component" value="Chromosome"/>
</dbReference>
<evidence type="ECO:0000256" key="3">
    <source>
        <dbReference type="ARBA" id="ARBA00022691"/>
    </source>
</evidence>
<dbReference type="AlphaFoldDB" id="Q2N9A3"/>
<evidence type="ECO:0000256" key="2">
    <source>
        <dbReference type="ARBA" id="ARBA00022679"/>
    </source>
</evidence>
<dbReference type="EMBL" id="CP000157">
    <property type="protein sequence ID" value="ABC63738.1"/>
    <property type="molecule type" value="Genomic_DNA"/>
</dbReference>
<dbReference type="RefSeq" id="WP_011414568.1">
    <property type="nucleotide sequence ID" value="NC_007722.1"/>
</dbReference>
<dbReference type="STRING" id="314225.ELI_08230"/>
<dbReference type="InterPro" id="IPR029063">
    <property type="entry name" value="SAM-dependent_MTases_sf"/>
</dbReference>
<dbReference type="KEGG" id="eli:ELI_08230"/>